<sequence length="99" mass="10932">MPVELVVEVVFVQSEGAGAQAKQVGRQHVERGHVLLPDVLEIGWVLWPQVGQLPGRPVVAERFSFPVAEFSRDMRAEGFAQIGRCPAVEAALWPARTSW</sequence>
<dbReference type="Proteomes" id="UP001501231">
    <property type="component" value="Unassembled WGS sequence"/>
</dbReference>
<gene>
    <name evidence="1" type="ORF">GCM10010191_47530</name>
</gene>
<proteinExistence type="predicted"/>
<dbReference type="EMBL" id="BAAARW010000019">
    <property type="protein sequence ID" value="GAA2428851.1"/>
    <property type="molecule type" value="Genomic_DNA"/>
</dbReference>
<protein>
    <submittedName>
        <fullName evidence="1">Uncharacterized protein</fullName>
    </submittedName>
</protein>
<organism evidence="1 2">
    <name type="scientific">Actinomadura vinacea</name>
    <dbReference type="NCBI Taxonomy" id="115336"/>
    <lineage>
        <taxon>Bacteria</taxon>
        <taxon>Bacillati</taxon>
        <taxon>Actinomycetota</taxon>
        <taxon>Actinomycetes</taxon>
        <taxon>Streptosporangiales</taxon>
        <taxon>Thermomonosporaceae</taxon>
        <taxon>Actinomadura</taxon>
    </lineage>
</organism>
<evidence type="ECO:0000313" key="2">
    <source>
        <dbReference type="Proteomes" id="UP001501231"/>
    </source>
</evidence>
<keyword evidence="2" id="KW-1185">Reference proteome</keyword>
<evidence type="ECO:0000313" key="1">
    <source>
        <dbReference type="EMBL" id="GAA2428851.1"/>
    </source>
</evidence>
<name>A0ABN3JG13_9ACTN</name>
<comment type="caution">
    <text evidence="1">The sequence shown here is derived from an EMBL/GenBank/DDBJ whole genome shotgun (WGS) entry which is preliminary data.</text>
</comment>
<accession>A0ABN3JG13</accession>
<reference evidence="1 2" key="1">
    <citation type="journal article" date="2019" name="Int. J. Syst. Evol. Microbiol.">
        <title>The Global Catalogue of Microorganisms (GCM) 10K type strain sequencing project: providing services to taxonomists for standard genome sequencing and annotation.</title>
        <authorList>
            <consortium name="The Broad Institute Genomics Platform"/>
            <consortium name="The Broad Institute Genome Sequencing Center for Infectious Disease"/>
            <person name="Wu L."/>
            <person name="Ma J."/>
        </authorList>
    </citation>
    <scope>NUCLEOTIDE SEQUENCE [LARGE SCALE GENOMIC DNA]</scope>
    <source>
        <strain evidence="1 2">JCM 3325</strain>
    </source>
</reference>